<evidence type="ECO:0000313" key="3">
    <source>
        <dbReference type="Proteomes" id="UP000732527"/>
    </source>
</evidence>
<protein>
    <submittedName>
        <fullName evidence="2">VanZ family protein</fullName>
    </submittedName>
</protein>
<reference evidence="2" key="1">
    <citation type="journal article" date="2021" name="PeerJ">
        <title>Extensive microbial diversity within the chicken gut microbiome revealed by metagenomics and culture.</title>
        <authorList>
            <person name="Gilroy R."/>
            <person name="Ravi A."/>
            <person name="Getino M."/>
            <person name="Pursley I."/>
            <person name="Horton D.L."/>
            <person name="Alikhan N.F."/>
            <person name="Baker D."/>
            <person name="Gharbi K."/>
            <person name="Hall N."/>
            <person name="Watson M."/>
            <person name="Adriaenssens E.M."/>
            <person name="Foster-Nyarko E."/>
            <person name="Jarju S."/>
            <person name="Secka A."/>
            <person name="Antonio M."/>
            <person name="Oren A."/>
            <person name="Chaudhuri R.R."/>
            <person name="La Ragione R."/>
            <person name="Hildebrand F."/>
            <person name="Pallen M.J."/>
        </authorList>
    </citation>
    <scope>NUCLEOTIDE SEQUENCE</scope>
    <source>
        <strain evidence="2">CHK192-2623</strain>
    </source>
</reference>
<dbReference type="Proteomes" id="UP000732527">
    <property type="component" value="Unassembled WGS sequence"/>
</dbReference>
<sequence>MLFLQPLYEYVFHHYAAHINHFALIKLILYSLDKTLFYFIIFVI</sequence>
<dbReference type="AlphaFoldDB" id="A0A921JP00"/>
<accession>A0A921JP00</accession>
<feature type="transmembrane region" description="Helical" evidence="1">
    <location>
        <begin position="12"/>
        <end position="32"/>
    </location>
</feature>
<gene>
    <name evidence="2" type="ORF">K8V69_04695</name>
</gene>
<feature type="non-terminal residue" evidence="2">
    <location>
        <position position="44"/>
    </location>
</feature>
<evidence type="ECO:0000313" key="2">
    <source>
        <dbReference type="EMBL" id="HJE49461.1"/>
    </source>
</evidence>
<evidence type="ECO:0000256" key="1">
    <source>
        <dbReference type="SAM" id="Phobius"/>
    </source>
</evidence>
<name>A0A921JP00_LACJH</name>
<keyword evidence="1" id="KW-1133">Transmembrane helix</keyword>
<reference evidence="2" key="2">
    <citation type="submission" date="2021-09" db="EMBL/GenBank/DDBJ databases">
        <authorList>
            <person name="Gilroy R."/>
        </authorList>
    </citation>
    <scope>NUCLEOTIDE SEQUENCE</scope>
    <source>
        <strain evidence="2">CHK192-2623</strain>
    </source>
</reference>
<dbReference type="EMBL" id="DYYQ01000034">
    <property type="protein sequence ID" value="HJE49461.1"/>
    <property type="molecule type" value="Genomic_DNA"/>
</dbReference>
<comment type="caution">
    <text evidence="2">The sequence shown here is derived from an EMBL/GenBank/DDBJ whole genome shotgun (WGS) entry which is preliminary data.</text>
</comment>
<keyword evidence="1" id="KW-0812">Transmembrane</keyword>
<proteinExistence type="predicted"/>
<organism evidence="2 3">
    <name type="scientific">Lactobacillus johnsonii</name>
    <dbReference type="NCBI Taxonomy" id="33959"/>
    <lineage>
        <taxon>Bacteria</taxon>
        <taxon>Bacillati</taxon>
        <taxon>Bacillota</taxon>
        <taxon>Bacilli</taxon>
        <taxon>Lactobacillales</taxon>
        <taxon>Lactobacillaceae</taxon>
        <taxon>Lactobacillus</taxon>
    </lineage>
</organism>
<keyword evidence="1" id="KW-0472">Membrane</keyword>